<evidence type="ECO:0000313" key="2">
    <source>
        <dbReference type="Proteomes" id="UP000287651"/>
    </source>
</evidence>
<evidence type="ECO:0000313" key="1">
    <source>
        <dbReference type="EMBL" id="RRT38377.1"/>
    </source>
</evidence>
<gene>
    <name evidence="1" type="ORF">B296_00052119</name>
</gene>
<organism evidence="1 2">
    <name type="scientific">Ensete ventricosum</name>
    <name type="common">Abyssinian banana</name>
    <name type="synonym">Musa ensete</name>
    <dbReference type="NCBI Taxonomy" id="4639"/>
    <lineage>
        <taxon>Eukaryota</taxon>
        <taxon>Viridiplantae</taxon>
        <taxon>Streptophyta</taxon>
        <taxon>Embryophyta</taxon>
        <taxon>Tracheophyta</taxon>
        <taxon>Spermatophyta</taxon>
        <taxon>Magnoliopsida</taxon>
        <taxon>Liliopsida</taxon>
        <taxon>Zingiberales</taxon>
        <taxon>Musaceae</taxon>
        <taxon>Ensete</taxon>
    </lineage>
</organism>
<accession>A0A426XFV9</accession>
<proteinExistence type="predicted"/>
<dbReference type="AlphaFoldDB" id="A0A426XFV9"/>
<dbReference type="EMBL" id="AMZH03021273">
    <property type="protein sequence ID" value="RRT38377.1"/>
    <property type="molecule type" value="Genomic_DNA"/>
</dbReference>
<name>A0A426XFV9_ENSVE</name>
<protein>
    <submittedName>
        <fullName evidence="1">Uncharacterized protein</fullName>
    </submittedName>
</protein>
<reference evidence="1 2" key="1">
    <citation type="journal article" date="2014" name="Agronomy (Basel)">
        <title>A Draft Genome Sequence for Ensete ventricosum, the Drought-Tolerant Tree Against Hunger.</title>
        <authorList>
            <person name="Harrison J."/>
            <person name="Moore K.A."/>
            <person name="Paszkiewicz K."/>
            <person name="Jones T."/>
            <person name="Grant M."/>
            <person name="Ambacheew D."/>
            <person name="Muzemil S."/>
            <person name="Studholme D.J."/>
        </authorList>
    </citation>
    <scope>NUCLEOTIDE SEQUENCE [LARGE SCALE GENOMIC DNA]</scope>
</reference>
<comment type="caution">
    <text evidence="1">The sequence shown here is derived from an EMBL/GenBank/DDBJ whole genome shotgun (WGS) entry which is preliminary data.</text>
</comment>
<dbReference type="Proteomes" id="UP000287651">
    <property type="component" value="Unassembled WGS sequence"/>
</dbReference>
<sequence>MGEIPCYLRGTVSATPTTKASRDVRLRWCPAPPIRYLLIKRTIIYLITTAGRVTWEAPRDLTTWACWASATWTLCVIPLTARMFVPRPRNRRARWPAGGALSSSSFICVRGMRTAIAGHELGGSVGGIEIWWWNVGDGAKRCGLGKRSGRDEDGLLLLLLTVG</sequence>